<keyword evidence="5" id="KW-1003">Cell membrane</keyword>
<reference evidence="11 12" key="1">
    <citation type="submission" date="2024-06" db="EMBL/GenBank/DDBJ databases">
        <title>Sorghum-associated microbial communities from plants grown in Nebraska, USA.</title>
        <authorList>
            <person name="Schachtman D."/>
        </authorList>
    </citation>
    <scope>NUCLEOTIDE SEQUENCE [LARGE SCALE GENOMIC DNA]</scope>
    <source>
        <strain evidence="11 12">1073</strain>
    </source>
</reference>
<evidence type="ECO:0000256" key="6">
    <source>
        <dbReference type="ARBA" id="ARBA00022519"/>
    </source>
</evidence>
<accession>A0ABV2JWA9</accession>
<evidence type="ECO:0000256" key="2">
    <source>
        <dbReference type="ARBA" id="ARBA00007208"/>
    </source>
</evidence>
<evidence type="ECO:0000256" key="10">
    <source>
        <dbReference type="ARBA" id="ARBA00030772"/>
    </source>
</evidence>
<dbReference type="Proteomes" id="UP001549184">
    <property type="component" value="Unassembled WGS sequence"/>
</dbReference>
<comment type="subcellular location">
    <subcellularLocation>
        <location evidence="1">Cell inner membrane</location>
    </subcellularLocation>
</comment>
<proteinExistence type="inferred from homology"/>
<evidence type="ECO:0000313" key="11">
    <source>
        <dbReference type="EMBL" id="MET3652600.1"/>
    </source>
</evidence>
<sequence length="260" mass="28416">MKVWRTALMGLLALLVAAFALLWFLPARWALPWLDARLNGVRLQDVSGLVWNGKAARVLSARGENLGALQWQLSRMALFGDNRLHLELHGPRVDFIGSMTGRQASEATWTNVQMRIDLDVLGAGPMVLGGWPRGTLRATAANLQLRGGWPWTLDTQVQWQDTVLRTRQGNLPLGDLRADLRAVNGVVEGHLQDDGHGPLHIDGRLQLSPLARRFTAVAAPRGQQPALSRWLAAFGTVDASGVTHIHYSGGLAAAFPGEQR</sequence>
<evidence type="ECO:0000256" key="1">
    <source>
        <dbReference type="ARBA" id="ARBA00004533"/>
    </source>
</evidence>
<dbReference type="RefSeq" id="WP_354014001.1">
    <property type="nucleotide sequence ID" value="NZ_JBEPMU010000003.1"/>
</dbReference>
<name>A0ABV2JWA9_9GAMM</name>
<keyword evidence="8" id="KW-0653">Protein transport</keyword>
<keyword evidence="6" id="KW-0997">Cell inner membrane</keyword>
<comment type="caution">
    <text evidence="11">The sequence shown here is derived from an EMBL/GenBank/DDBJ whole genome shotgun (WGS) entry which is preliminary data.</text>
</comment>
<organism evidence="11 12">
    <name type="scientific">Dyella japonica</name>
    <dbReference type="NCBI Taxonomy" id="231455"/>
    <lineage>
        <taxon>Bacteria</taxon>
        <taxon>Pseudomonadati</taxon>
        <taxon>Pseudomonadota</taxon>
        <taxon>Gammaproteobacteria</taxon>
        <taxon>Lysobacterales</taxon>
        <taxon>Rhodanobacteraceae</taxon>
        <taxon>Dyella</taxon>
    </lineage>
</organism>
<dbReference type="EMBL" id="JBEPMU010000003">
    <property type="protein sequence ID" value="MET3652600.1"/>
    <property type="molecule type" value="Genomic_DNA"/>
</dbReference>
<evidence type="ECO:0000256" key="5">
    <source>
        <dbReference type="ARBA" id="ARBA00022475"/>
    </source>
</evidence>
<gene>
    <name evidence="11" type="ORF">ABIC75_002332</name>
</gene>
<evidence type="ECO:0000313" key="12">
    <source>
        <dbReference type="Proteomes" id="UP001549184"/>
    </source>
</evidence>
<keyword evidence="7" id="KW-0812">Transmembrane</keyword>
<evidence type="ECO:0000256" key="8">
    <source>
        <dbReference type="ARBA" id="ARBA00022927"/>
    </source>
</evidence>
<comment type="similarity">
    <text evidence="2">Belongs to the GSP N family.</text>
</comment>
<evidence type="ECO:0000256" key="7">
    <source>
        <dbReference type="ARBA" id="ARBA00022692"/>
    </source>
</evidence>
<dbReference type="Pfam" id="PF01203">
    <property type="entry name" value="T2SSN"/>
    <property type="match status" value="1"/>
</dbReference>
<evidence type="ECO:0000256" key="4">
    <source>
        <dbReference type="ARBA" id="ARBA00022448"/>
    </source>
</evidence>
<keyword evidence="4" id="KW-0813">Transport</keyword>
<keyword evidence="9" id="KW-0472">Membrane</keyword>
<evidence type="ECO:0000256" key="9">
    <source>
        <dbReference type="ARBA" id="ARBA00023136"/>
    </source>
</evidence>
<keyword evidence="12" id="KW-1185">Reference proteome</keyword>
<evidence type="ECO:0000256" key="3">
    <source>
        <dbReference type="ARBA" id="ARBA00021563"/>
    </source>
</evidence>
<dbReference type="InterPro" id="IPR022792">
    <property type="entry name" value="T2SS_protein-GspN"/>
</dbReference>
<protein>
    <recommendedName>
        <fullName evidence="3">Type II secretion system protein N</fullName>
    </recommendedName>
    <alternativeName>
        <fullName evidence="10">General secretion pathway protein N</fullName>
    </alternativeName>
</protein>